<organism evidence="2 3">
    <name type="scientific">Ajellomyces capsulatus</name>
    <name type="common">Darling's disease fungus</name>
    <name type="synonym">Histoplasma capsulatum</name>
    <dbReference type="NCBI Taxonomy" id="5037"/>
    <lineage>
        <taxon>Eukaryota</taxon>
        <taxon>Fungi</taxon>
        <taxon>Dikarya</taxon>
        <taxon>Ascomycota</taxon>
        <taxon>Pezizomycotina</taxon>
        <taxon>Eurotiomycetes</taxon>
        <taxon>Eurotiomycetidae</taxon>
        <taxon>Onygenales</taxon>
        <taxon>Ajellomycetaceae</taxon>
        <taxon>Histoplasma</taxon>
    </lineage>
</organism>
<feature type="region of interest" description="Disordered" evidence="1">
    <location>
        <begin position="54"/>
        <end position="94"/>
    </location>
</feature>
<dbReference type="VEuPathDB" id="FungiDB:I7I51_05773"/>
<dbReference type="EMBL" id="CP069110">
    <property type="protein sequence ID" value="QSS60967.1"/>
    <property type="molecule type" value="Genomic_DNA"/>
</dbReference>
<evidence type="ECO:0000313" key="3">
    <source>
        <dbReference type="Proteomes" id="UP000663671"/>
    </source>
</evidence>
<feature type="compositionally biased region" description="Basic and acidic residues" evidence="1">
    <location>
        <begin position="82"/>
        <end position="94"/>
    </location>
</feature>
<name>A0A8A1M9W2_AJECA</name>
<sequence length="117" mass="12737">METGYPQRQRTGGGRTGGEESNCTVDCGLWIAVVVGIWKLEMFGRQDRVADSAGRMQASETDGHARSSVRCGRRVAASSAPSKREAKSTKTEEASHMLKASYACMLHELIWSCVAKN</sequence>
<gene>
    <name evidence="2" type="ORF">I7I51_05773</name>
</gene>
<reference evidence="2" key="1">
    <citation type="submission" date="2021-01" db="EMBL/GenBank/DDBJ databases">
        <title>Chromosome-level genome assembly of a human fungal pathogen reveals clustering of transcriptionally co-regulated genes.</title>
        <authorList>
            <person name="Voorhies M."/>
            <person name="Cohen S."/>
            <person name="Shea T.P."/>
            <person name="Petrus S."/>
            <person name="Munoz J.F."/>
            <person name="Poplawski S."/>
            <person name="Goldman W.E."/>
            <person name="Michael T."/>
            <person name="Cuomo C.A."/>
            <person name="Sil A."/>
            <person name="Beyhan S."/>
        </authorList>
    </citation>
    <scope>NUCLEOTIDE SEQUENCE</scope>
    <source>
        <strain evidence="2">WU24</strain>
    </source>
</reference>
<evidence type="ECO:0000313" key="2">
    <source>
        <dbReference type="EMBL" id="QSS60967.1"/>
    </source>
</evidence>
<evidence type="ECO:0000256" key="1">
    <source>
        <dbReference type="SAM" id="MobiDB-lite"/>
    </source>
</evidence>
<proteinExistence type="predicted"/>
<protein>
    <submittedName>
        <fullName evidence="2">Uncharacterized protein</fullName>
    </submittedName>
</protein>
<accession>A0A8A1M9W2</accession>
<feature type="region of interest" description="Disordered" evidence="1">
    <location>
        <begin position="1"/>
        <end position="22"/>
    </location>
</feature>
<dbReference type="AlphaFoldDB" id="A0A8A1M9W2"/>
<dbReference type="Proteomes" id="UP000663671">
    <property type="component" value="Chromosome 4"/>
</dbReference>